<dbReference type="PANTHER" id="PTHR32470:SF2">
    <property type="entry name" value="NADH DEHYDROGENASE [UBIQUINONE] 1 ALPHA SUBCOMPLEX ASSEMBLY FACTOR 2"/>
    <property type="match status" value="1"/>
</dbReference>
<dbReference type="PANTHER" id="PTHR32470">
    <property type="entry name" value="ADH DEHYDROGENASE [UBIQUINONE] 1 ALPHA SUBCOMPLEX ASSEMBLY FACTOR 2"/>
    <property type="match status" value="1"/>
</dbReference>
<organism evidence="3 4">
    <name type="scientific">Culex pipiens pipiens</name>
    <name type="common">Northern house mosquito</name>
    <dbReference type="NCBI Taxonomy" id="38569"/>
    <lineage>
        <taxon>Eukaryota</taxon>
        <taxon>Metazoa</taxon>
        <taxon>Ecdysozoa</taxon>
        <taxon>Arthropoda</taxon>
        <taxon>Hexapoda</taxon>
        <taxon>Insecta</taxon>
        <taxon>Pterygota</taxon>
        <taxon>Neoptera</taxon>
        <taxon>Endopterygota</taxon>
        <taxon>Diptera</taxon>
        <taxon>Nematocera</taxon>
        <taxon>Culicoidea</taxon>
        <taxon>Culicidae</taxon>
        <taxon>Culicinae</taxon>
        <taxon>Culicini</taxon>
        <taxon>Culex</taxon>
        <taxon>Culex</taxon>
    </lineage>
</organism>
<evidence type="ECO:0000313" key="4">
    <source>
        <dbReference type="Proteomes" id="UP001562425"/>
    </source>
</evidence>
<evidence type="ECO:0008006" key="5">
    <source>
        <dbReference type="Google" id="ProtNLM"/>
    </source>
</evidence>
<sequence>MPPANANTTMAQPPTRSLMRILFQTFMNSLKPRQLKGNLVGEDYFGNKYYEIPANSALGQTRNQRWFEPTEKEAYNQEVTAEWEAWLRGRRKEPPTEQELLRNLAIMKLKEKNAAELEAKHAKPKDLTELEKNTTGMGSFPQYEDYEVMPGKGKREK</sequence>
<dbReference type="Pfam" id="PF05071">
    <property type="entry name" value="NDUFA12"/>
    <property type="match status" value="1"/>
</dbReference>
<reference evidence="3 4" key="1">
    <citation type="submission" date="2024-05" db="EMBL/GenBank/DDBJ databases">
        <title>Culex pipiens pipiens assembly and annotation.</title>
        <authorList>
            <person name="Alout H."/>
            <person name="Durand T."/>
        </authorList>
    </citation>
    <scope>NUCLEOTIDE SEQUENCE [LARGE SCALE GENOMIC DNA]</scope>
    <source>
        <strain evidence="3">HA-2024</strain>
        <tissue evidence="3">Whole body</tissue>
    </source>
</reference>
<comment type="similarity">
    <text evidence="1">Belongs to the complex I NDUFA12 subunit family.</text>
</comment>
<dbReference type="AlphaFoldDB" id="A0ABD1DJM0"/>
<comment type="caution">
    <text evidence="3">The sequence shown here is derived from an EMBL/GenBank/DDBJ whole genome shotgun (WGS) entry which is preliminary data.</text>
</comment>
<evidence type="ECO:0000256" key="2">
    <source>
        <dbReference type="SAM" id="MobiDB-lite"/>
    </source>
</evidence>
<dbReference type="EMBL" id="JBEHCU010005402">
    <property type="protein sequence ID" value="KAL1399939.1"/>
    <property type="molecule type" value="Genomic_DNA"/>
</dbReference>
<feature type="compositionally biased region" description="Basic and acidic residues" evidence="2">
    <location>
        <begin position="116"/>
        <end position="132"/>
    </location>
</feature>
<accession>A0ABD1DJM0</accession>
<dbReference type="InterPro" id="IPR007763">
    <property type="entry name" value="NDUFA12"/>
</dbReference>
<keyword evidence="4" id="KW-1185">Reference proteome</keyword>
<evidence type="ECO:0000313" key="3">
    <source>
        <dbReference type="EMBL" id="KAL1399939.1"/>
    </source>
</evidence>
<dbReference type="InterPro" id="IPR052618">
    <property type="entry name" value="ComplexI_NDUFA12"/>
</dbReference>
<name>A0ABD1DJM0_CULPP</name>
<protein>
    <recommendedName>
        <fullName evidence="5">NADH dehydrogenase [ubiquinone] 1 alpha subcomplex assembly factor 2</fullName>
    </recommendedName>
</protein>
<proteinExistence type="inferred from homology"/>
<gene>
    <name evidence="3" type="ORF">pipiens_007830</name>
</gene>
<dbReference type="Proteomes" id="UP001562425">
    <property type="component" value="Unassembled WGS sequence"/>
</dbReference>
<evidence type="ECO:0000256" key="1">
    <source>
        <dbReference type="ARBA" id="ARBA00007355"/>
    </source>
</evidence>
<feature type="region of interest" description="Disordered" evidence="2">
    <location>
        <begin position="116"/>
        <end position="157"/>
    </location>
</feature>